<name>A0A6H0A4E0_9ENTR</name>
<sequence>MHEDQLRRDRHSHFADNKPISHAYSSAVNKSRRCNVER</sequence>
<feature type="region of interest" description="Disordered" evidence="1">
    <location>
        <begin position="1"/>
        <end position="38"/>
    </location>
</feature>
<organism evidence="2">
    <name type="scientific">Leclercia adecarboxylata</name>
    <dbReference type="NCBI Taxonomy" id="83655"/>
    <lineage>
        <taxon>Bacteria</taxon>
        <taxon>Pseudomonadati</taxon>
        <taxon>Pseudomonadota</taxon>
        <taxon>Gammaproteobacteria</taxon>
        <taxon>Enterobacterales</taxon>
        <taxon>Enterobacteriaceae</taxon>
        <taxon>Leclercia</taxon>
    </lineage>
</organism>
<evidence type="ECO:0000313" key="2">
    <source>
        <dbReference type="EMBL" id="QIS34474.1"/>
    </source>
</evidence>
<reference evidence="2" key="1">
    <citation type="submission" date="2019-12" db="EMBL/GenBank/DDBJ databases">
        <title>Compelete sequence of Tn6502.</title>
        <authorList>
            <person name="Zhou D."/>
        </authorList>
    </citation>
    <scope>NUCLEOTIDE SEQUENCE</scope>
    <source>
        <strain evidence="2">G426</strain>
        <plasmid evidence="2">pG426-FII</plasmid>
    </source>
</reference>
<protein>
    <submittedName>
        <fullName evidence="2">Uncharacterized protein</fullName>
    </submittedName>
</protein>
<evidence type="ECO:0000256" key="1">
    <source>
        <dbReference type="SAM" id="MobiDB-lite"/>
    </source>
</evidence>
<dbReference type="AlphaFoldDB" id="A0A6H0A4E0"/>
<proteinExistence type="predicted"/>
<feature type="compositionally biased region" description="Basic and acidic residues" evidence="1">
    <location>
        <begin position="1"/>
        <end position="16"/>
    </location>
</feature>
<keyword evidence="2" id="KW-0614">Plasmid</keyword>
<geneLocation type="plasmid" evidence="2">
    <name>pG426-FII</name>
</geneLocation>
<dbReference type="EMBL" id="MN842294">
    <property type="protein sequence ID" value="QIS34474.1"/>
    <property type="molecule type" value="Genomic_DNA"/>
</dbReference>
<accession>A0A6H0A4E0</accession>